<reference evidence="1 2" key="1">
    <citation type="submission" date="2019-07" db="EMBL/GenBank/DDBJ databases">
        <title>R&amp;d 2014.</title>
        <authorList>
            <person name="Klenk H.-P."/>
        </authorList>
    </citation>
    <scope>NUCLEOTIDE SEQUENCE [LARGE SCALE GENOMIC DNA]</scope>
    <source>
        <strain evidence="1 2">DSM 43868</strain>
    </source>
</reference>
<dbReference type="OrthoDB" id="3398090at2"/>
<proteinExistence type="predicted"/>
<dbReference type="Proteomes" id="UP000319825">
    <property type="component" value="Unassembled WGS sequence"/>
</dbReference>
<protein>
    <submittedName>
        <fullName evidence="1">Uncharacterized protein</fullName>
    </submittedName>
</protein>
<comment type="caution">
    <text evidence="1">The sequence shown here is derived from an EMBL/GenBank/DDBJ whole genome shotgun (WGS) entry which is preliminary data.</text>
</comment>
<gene>
    <name evidence="1" type="ORF">JD77_04221</name>
</gene>
<dbReference type="RefSeq" id="WP_145775821.1">
    <property type="nucleotide sequence ID" value="NZ_BAAATQ010000101.1"/>
</dbReference>
<dbReference type="AlphaFoldDB" id="A0A562IEQ2"/>
<name>A0A562IEQ2_MICOL</name>
<organism evidence="1 2">
    <name type="scientific">Micromonospora olivasterospora</name>
    <dbReference type="NCBI Taxonomy" id="1880"/>
    <lineage>
        <taxon>Bacteria</taxon>
        <taxon>Bacillati</taxon>
        <taxon>Actinomycetota</taxon>
        <taxon>Actinomycetes</taxon>
        <taxon>Micromonosporales</taxon>
        <taxon>Micromonosporaceae</taxon>
        <taxon>Micromonospora</taxon>
    </lineage>
</organism>
<evidence type="ECO:0000313" key="1">
    <source>
        <dbReference type="EMBL" id="TWH69213.1"/>
    </source>
</evidence>
<evidence type="ECO:0000313" key="2">
    <source>
        <dbReference type="Proteomes" id="UP000319825"/>
    </source>
</evidence>
<accession>A0A562IEQ2</accession>
<keyword evidence="2" id="KW-1185">Reference proteome</keyword>
<dbReference type="EMBL" id="VLKE01000001">
    <property type="protein sequence ID" value="TWH69213.1"/>
    <property type="molecule type" value="Genomic_DNA"/>
</dbReference>
<sequence length="65" mass="7266">MSRVEDRLNPNDVLFGASLVAGDHEAGWFCRQCTPHGCDLFVWARSLVDLAAADMAQFRALVQTW</sequence>